<dbReference type="SUPFAM" id="SSF55120">
    <property type="entry name" value="Pseudouridine synthase"/>
    <property type="match status" value="1"/>
</dbReference>
<evidence type="ECO:0000256" key="3">
    <source>
        <dbReference type="ARBA" id="ARBA00023235"/>
    </source>
</evidence>
<dbReference type="CDD" id="cd02570">
    <property type="entry name" value="PseudoU_synth_EcTruA"/>
    <property type="match status" value="1"/>
</dbReference>
<evidence type="ECO:0000259" key="8">
    <source>
        <dbReference type="Pfam" id="PF01416"/>
    </source>
</evidence>
<gene>
    <name evidence="4" type="primary">truA</name>
    <name evidence="9" type="ORF">SAMN05421767_1085</name>
</gene>
<dbReference type="EMBL" id="FOGF01000008">
    <property type="protein sequence ID" value="SEQ82606.1"/>
    <property type="molecule type" value="Genomic_DNA"/>
</dbReference>
<keyword evidence="2 4" id="KW-0819">tRNA processing</keyword>
<dbReference type="OrthoDB" id="9811823at2"/>
<dbReference type="GO" id="GO:0160147">
    <property type="term" value="F:tRNA pseudouridine(38-40) synthase activity"/>
    <property type="evidence" value="ECO:0007669"/>
    <property type="project" value="UniProtKB-EC"/>
</dbReference>
<proteinExistence type="inferred from homology"/>
<reference evidence="9 10" key="1">
    <citation type="submission" date="2016-10" db="EMBL/GenBank/DDBJ databases">
        <authorList>
            <person name="de Groot N.N."/>
        </authorList>
    </citation>
    <scope>NUCLEOTIDE SEQUENCE [LARGE SCALE GENOMIC DNA]</scope>
    <source>
        <strain evidence="9 10">DSM 15827</strain>
    </source>
</reference>
<dbReference type="Pfam" id="PF01416">
    <property type="entry name" value="PseudoU_synth_1"/>
    <property type="match status" value="2"/>
</dbReference>
<evidence type="ECO:0000313" key="10">
    <source>
        <dbReference type="Proteomes" id="UP000198556"/>
    </source>
</evidence>
<accession>A0A1H9J740</accession>
<dbReference type="HAMAP" id="MF_00171">
    <property type="entry name" value="TruA"/>
    <property type="match status" value="1"/>
</dbReference>
<comment type="subunit">
    <text evidence="4">Homodimer.</text>
</comment>
<dbReference type="GO" id="GO:0003723">
    <property type="term" value="F:RNA binding"/>
    <property type="evidence" value="ECO:0007669"/>
    <property type="project" value="InterPro"/>
</dbReference>
<feature type="domain" description="Pseudouridine synthase I TruA alpha/beta" evidence="8">
    <location>
        <begin position="145"/>
        <end position="247"/>
    </location>
</feature>
<dbReference type="EC" id="5.4.99.12" evidence="4"/>
<dbReference type="RefSeq" id="WP_089746195.1">
    <property type="nucleotide sequence ID" value="NZ_FOGF01000008.1"/>
</dbReference>
<evidence type="ECO:0000256" key="5">
    <source>
        <dbReference type="PIRSR" id="PIRSR001430-1"/>
    </source>
</evidence>
<dbReference type="Gene3D" id="3.30.70.580">
    <property type="entry name" value="Pseudouridine synthase I, catalytic domain, N-terminal subdomain"/>
    <property type="match status" value="1"/>
</dbReference>
<dbReference type="PANTHER" id="PTHR11142:SF0">
    <property type="entry name" value="TRNA PSEUDOURIDINE SYNTHASE-LIKE 1"/>
    <property type="match status" value="1"/>
</dbReference>
<dbReference type="AlphaFoldDB" id="A0A1H9J740"/>
<dbReference type="PANTHER" id="PTHR11142">
    <property type="entry name" value="PSEUDOURIDYLATE SYNTHASE"/>
    <property type="match status" value="1"/>
</dbReference>
<evidence type="ECO:0000256" key="2">
    <source>
        <dbReference type="ARBA" id="ARBA00022694"/>
    </source>
</evidence>
<dbReference type="InterPro" id="IPR020097">
    <property type="entry name" value="PsdUridine_synth_TruA_a/b_dom"/>
</dbReference>
<keyword evidence="10" id="KW-1185">Reference proteome</keyword>
<dbReference type="STRING" id="137733.SAMN05421767_1085"/>
<dbReference type="InterPro" id="IPR020094">
    <property type="entry name" value="TruA/RsuA/RluB/E/F_N"/>
</dbReference>
<dbReference type="Proteomes" id="UP000198556">
    <property type="component" value="Unassembled WGS sequence"/>
</dbReference>
<sequence>MNRYKAIIAYDGTNYVGYQVQTNGNSIQAELNKALKKMTKGMYIPVCASGRTDSGVHANGQVIHFDYPADISTEGAKRALNSLLPDDILVKEVEKVDEDFHARYTVKGKRYIYRVSNTQAIDPFKRLYTLHHPYRLDLDKMQTALNAIIGTHDFTSFCSTKTDKEDKVRTVTKALVYRDETSHEVCFIFEGNGFLYNMIRILVGTTLQIGNGLRPVNELERLIVVKNRNEAGPTAPPQGLFLDEVFYQELDKSKLVQ</sequence>
<dbReference type="FunFam" id="3.30.70.580:FF:000001">
    <property type="entry name" value="tRNA pseudouridine synthase A"/>
    <property type="match status" value="1"/>
</dbReference>
<comment type="caution">
    <text evidence="4">Lacks conserved residue(s) required for the propagation of feature annotation.</text>
</comment>
<comment type="similarity">
    <text evidence="1 4 7">Belongs to the tRNA pseudouridine synthase TruA family.</text>
</comment>
<feature type="domain" description="Pseudouridine synthase I TruA alpha/beta" evidence="8">
    <location>
        <begin position="6"/>
        <end position="104"/>
    </location>
</feature>
<feature type="binding site" evidence="4 6">
    <location>
        <position position="111"/>
    </location>
    <ligand>
        <name>substrate</name>
    </ligand>
</feature>
<evidence type="ECO:0000256" key="1">
    <source>
        <dbReference type="ARBA" id="ARBA00009375"/>
    </source>
</evidence>
<evidence type="ECO:0000256" key="4">
    <source>
        <dbReference type="HAMAP-Rule" id="MF_00171"/>
    </source>
</evidence>
<comment type="function">
    <text evidence="4">Formation of pseudouridine at positions 38, 39 and 40 in the anticodon stem and loop of transfer RNAs.</text>
</comment>
<evidence type="ECO:0000256" key="7">
    <source>
        <dbReference type="RuleBase" id="RU003792"/>
    </source>
</evidence>
<dbReference type="Gene3D" id="3.30.70.660">
    <property type="entry name" value="Pseudouridine synthase I, catalytic domain, C-terminal subdomain"/>
    <property type="match status" value="1"/>
</dbReference>
<comment type="catalytic activity">
    <reaction evidence="4 7">
        <text>uridine(38/39/40) in tRNA = pseudouridine(38/39/40) in tRNA</text>
        <dbReference type="Rhea" id="RHEA:22376"/>
        <dbReference type="Rhea" id="RHEA-COMP:10085"/>
        <dbReference type="Rhea" id="RHEA-COMP:10087"/>
        <dbReference type="ChEBI" id="CHEBI:65314"/>
        <dbReference type="ChEBI" id="CHEBI:65315"/>
        <dbReference type="EC" id="5.4.99.12"/>
    </reaction>
</comment>
<evidence type="ECO:0000313" key="9">
    <source>
        <dbReference type="EMBL" id="SEQ82606.1"/>
    </source>
</evidence>
<dbReference type="NCBIfam" id="TIGR00071">
    <property type="entry name" value="hisT_truA"/>
    <property type="match status" value="1"/>
</dbReference>
<dbReference type="InterPro" id="IPR001406">
    <property type="entry name" value="PsdUridine_synth_TruA"/>
</dbReference>
<dbReference type="GO" id="GO:0031119">
    <property type="term" value="P:tRNA pseudouridine synthesis"/>
    <property type="evidence" value="ECO:0007669"/>
    <property type="project" value="UniProtKB-UniRule"/>
</dbReference>
<organism evidence="9 10">
    <name type="scientific">Granulicatella balaenopterae</name>
    <dbReference type="NCBI Taxonomy" id="137733"/>
    <lineage>
        <taxon>Bacteria</taxon>
        <taxon>Bacillati</taxon>
        <taxon>Bacillota</taxon>
        <taxon>Bacilli</taxon>
        <taxon>Lactobacillales</taxon>
        <taxon>Carnobacteriaceae</taxon>
        <taxon>Granulicatella</taxon>
    </lineage>
</organism>
<name>A0A1H9J740_9LACT</name>
<dbReference type="InterPro" id="IPR020095">
    <property type="entry name" value="PsdUridine_synth_TruA_C"/>
</dbReference>
<dbReference type="PIRSF" id="PIRSF001430">
    <property type="entry name" value="tRNA_psdUrid_synth"/>
    <property type="match status" value="1"/>
</dbReference>
<protein>
    <recommendedName>
        <fullName evidence="4">tRNA pseudouridine synthase A</fullName>
        <ecNumber evidence="4">5.4.99.12</ecNumber>
    </recommendedName>
    <alternativeName>
        <fullName evidence="4">tRNA pseudouridine(38-40) synthase</fullName>
    </alternativeName>
    <alternativeName>
        <fullName evidence="4">tRNA pseudouridylate synthase I</fullName>
    </alternativeName>
    <alternativeName>
        <fullName evidence="4">tRNA-uridine isomerase I</fullName>
    </alternativeName>
</protein>
<dbReference type="InterPro" id="IPR020103">
    <property type="entry name" value="PsdUridine_synth_cat_dom_sf"/>
</dbReference>
<evidence type="ECO:0000256" key="6">
    <source>
        <dbReference type="PIRSR" id="PIRSR001430-2"/>
    </source>
</evidence>
<keyword evidence="3 4" id="KW-0413">Isomerase</keyword>
<feature type="active site" description="Nucleophile" evidence="4 5">
    <location>
        <position position="53"/>
    </location>
</feature>